<dbReference type="Proteomes" id="UP001499841">
    <property type="component" value="Unassembled WGS sequence"/>
</dbReference>
<evidence type="ECO:0000259" key="1">
    <source>
        <dbReference type="Pfam" id="PF04230"/>
    </source>
</evidence>
<dbReference type="EMBL" id="BAABBA010000007">
    <property type="protein sequence ID" value="GAA4287451.1"/>
    <property type="molecule type" value="Genomic_DNA"/>
</dbReference>
<evidence type="ECO:0000313" key="2">
    <source>
        <dbReference type="EMBL" id="GAA4287451.1"/>
    </source>
</evidence>
<feature type="domain" description="Polysaccharide pyruvyl transferase" evidence="1">
    <location>
        <begin position="91"/>
        <end position="222"/>
    </location>
</feature>
<dbReference type="RefSeq" id="WP_345040120.1">
    <property type="nucleotide sequence ID" value="NZ_BAABBA010000007.1"/>
</dbReference>
<gene>
    <name evidence="2" type="ORF">GCM10022262_18100</name>
</gene>
<proteinExistence type="predicted"/>
<sequence length="331" mass="35822">MRLEEAFPDVVGYGSAPRRRIRALRRLVAAAARPGLHPRSPVVLTYWWDGHPNFGDGLTPWLLPRYGVVPVHRVPGRAELVGVGSILEHLPATFDGVVWGSGLMHDHRLSLPHARFLAVRGELTRERTGAPGGTTLGDPGLLVGRVARRPPVRWTLGVVPHGHHRADRAFLELAERHPRDVRLIDVHADPRPTVREIASCAAVVTSSLHGLVVADAFGIPAAWTVLEPALPGGEFKFHDYETVVSPGRSRRRRLRPGDTLVDVLARTSTADPDAVAAATDGLERASAELRDHFAHLSRSPLAALTRIWGGDASAPVPDEQADRAGGHAPHA</sequence>
<dbReference type="Pfam" id="PF04230">
    <property type="entry name" value="PS_pyruv_trans"/>
    <property type="match status" value="1"/>
</dbReference>
<protein>
    <recommendedName>
        <fullName evidence="1">Polysaccharide pyruvyl transferase domain-containing protein</fullName>
    </recommendedName>
</protein>
<name>A0ABP8EU04_9MICO</name>
<reference evidence="3" key="1">
    <citation type="journal article" date="2019" name="Int. J. Syst. Evol. Microbiol.">
        <title>The Global Catalogue of Microorganisms (GCM) 10K type strain sequencing project: providing services to taxonomists for standard genome sequencing and annotation.</title>
        <authorList>
            <consortium name="The Broad Institute Genomics Platform"/>
            <consortium name="The Broad Institute Genome Sequencing Center for Infectious Disease"/>
            <person name="Wu L."/>
            <person name="Ma J."/>
        </authorList>
    </citation>
    <scope>NUCLEOTIDE SEQUENCE [LARGE SCALE GENOMIC DNA]</scope>
    <source>
        <strain evidence="3">JCM 17459</strain>
    </source>
</reference>
<keyword evidence="3" id="KW-1185">Reference proteome</keyword>
<dbReference type="InterPro" id="IPR007345">
    <property type="entry name" value="Polysacch_pyruvyl_Trfase"/>
</dbReference>
<comment type="caution">
    <text evidence="2">The sequence shown here is derived from an EMBL/GenBank/DDBJ whole genome shotgun (WGS) entry which is preliminary data.</text>
</comment>
<accession>A0ABP8EU04</accession>
<organism evidence="2 3">
    <name type="scientific">Georgenia daeguensis</name>
    <dbReference type="NCBI Taxonomy" id="908355"/>
    <lineage>
        <taxon>Bacteria</taxon>
        <taxon>Bacillati</taxon>
        <taxon>Actinomycetota</taxon>
        <taxon>Actinomycetes</taxon>
        <taxon>Micrococcales</taxon>
        <taxon>Bogoriellaceae</taxon>
        <taxon>Georgenia</taxon>
    </lineage>
</organism>
<evidence type="ECO:0000313" key="3">
    <source>
        <dbReference type="Proteomes" id="UP001499841"/>
    </source>
</evidence>